<gene>
    <name evidence="4" type="ORF">HIV01_004610</name>
</gene>
<accession>A0ABX7RFS9</accession>
<dbReference type="Pfam" id="PF12708">
    <property type="entry name" value="Pect-lyase_RHGA_epim"/>
    <property type="match status" value="1"/>
</dbReference>
<dbReference type="Proteomes" id="UP000663400">
    <property type="component" value="Chromosome"/>
</dbReference>
<dbReference type="EMBL" id="CP071517">
    <property type="protein sequence ID" value="QSX75809.1"/>
    <property type="molecule type" value="Genomic_DNA"/>
</dbReference>
<evidence type="ECO:0000313" key="5">
    <source>
        <dbReference type="Proteomes" id="UP000663400"/>
    </source>
</evidence>
<dbReference type="Gene3D" id="2.160.20.10">
    <property type="entry name" value="Single-stranded right-handed beta-helix, Pectin lyase-like"/>
    <property type="match status" value="1"/>
</dbReference>
<comment type="subcellular location">
    <subcellularLocation>
        <location evidence="1">Secreted</location>
    </subcellularLocation>
</comment>
<dbReference type="InterPro" id="IPR011050">
    <property type="entry name" value="Pectin_lyase_fold/virulence"/>
</dbReference>
<reference evidence="4 5" key="1">
    <citation type="submission" date="2021-02" db="EMBL/GenBank/DDBJ databases">
        <title>Lysobacter arenosi sp. nov., isolated from soil of gangwondo yeongwol, south Korea.</title>
        <authorList>
            <person name="Kim K.R."/>
            <person name="Kim K.H."/>
            <person name="Jeon C.O."/>
        </authorList>
    </citation>
    <scope>NUCLEOTIDE SEQUENCE [LARGE SCALE GENOMIC DNA]</scope>
    <source>
        <strain evidence="4 5">R7</strain>
    </source>
</reference>
<evidence type="ECO:0000259" key="3">
    <source>
        <dbReference type="Pfam" id="PF12708"/>
    </source>
</evidence>
<name>A0ABX7RFS9_9GAMM</name>
<dbReference type="InterPro" id="IPR012334">
    <property type="entry name" value="Pectin_lyas_fold"/>
</dbReference>
<dbReference type="InterPro" id="IPR024535">
    <property type="entry name" value="RHGA/B-epi-like_pectate_lyase"/>
</dbReference>
<proteinExistence type="predicted"/>
<evidence type="ECO:0000313" key="4">
    <source>
        <dbReference type="EMBL" id="QSX75809.1"/>
    </source>
</evidence>
<dbReference type="PANTHER" id="PTHR31375">
    <property type="match status" value="1"/>
</dbReference>
<feature type="domain" description="Rhamnogalacturonase A/B/Epimerase-like pectate lyase" evidence="3">
    <location>
        <begin position="67"/>
        <end position="310"/>
    </location>
</feature>
<dbReference type="SMART" id="SM00710">
    <property type="entry name" value="PbH1"/>
    <property type="match status" value="7"/>
</dbReference>
<dbReference type="RefSeq" id="WP_200605168.1">
    <property type="nucleotide sequence ID" value="NZ_CP071517.1"/>
</dbReference>
<evidence type="ECO:0000256" key="2">
    <source>
        <dbReference type="ARBA" id="ARBA00022525"/>
    </source>
</evidence>
<dbReference type="SUPFAM" id="SSF51126">
    <property type="entry name" value="Pectin lyase-like"/>
    <property type="match status" value="1"/>
</dbReference>
<sequence>MNNRSKRAARASDHGHNGRREFLRRSFFAAVPGVLTATGMSRALAATGSTVEAAYNPPVRARGSAVFNVRNRGAYGDGIHDDTTAIQAAIDALPSDGGTILIPAGTYVIDPTRNLRLRSRMHLQLADGAILAAKRNSADRAYVVMVYKVSDVEISGGQIIGDRDNHLGTTGEWGHAIMVRGSSRVTIRDIHLSKCWGDGISIGGAMVTGKPAIPSQGVVIANVVSTGNRRQGLSIGRSSEIKVYDSEFSNNTGIAPGCGIDIEPDADDAGTTTTVHIENCLVRKNQGNGIQVYKRVSGVTIKSCTVEYNGGYGVLTISPVSGYIAQNKFQHNYLMGVMLRSTTKSFQVSGNTFRNNHTRMHGVNTATNPLVSMTGLVGGNNGNGAHIQATTDCVDLRVTTNQYAK</sequence>
<dbReference type="InterPro" id="IPR006626">
    <property type="entry name" value="PbH1"/>
</dbReference>
<keyword evidence="2" id="KW-0964">Secreted</keyword>
<dbReference type="PROSITE" id="PS51318">
    <property type="entry name" value="TAT"/>
    <property type="match status" value="1"/>
</dbReference>
<protein>
    <submittedName>
        <fullName evidence="4">Right-handed parallel beta-helix repeat-containing protein</fullName>
    </submittedName>
</protein>
<organism evidence="4 5">
    <name type="scientific">Lysobacter arenosi</name>
    <dbReference type="NCBI Taxonomy" id="2795387"/>
    <lineage>
        <taxon>Bacteria</taxon>
        <taxon>Pseudomonadati</taxon>
        <taxon>Pseudomonadota</taxon>
        <taxon>Gammaproteobacteria</taxon>
        <taxon>Lysobacterales</taxon>
        <taxon>Lysobacteraceae</taxon>
        <taxon>Lysobacter</taxon>
    </lineage>
</organism>
<keyword evidence="5" id="KW-1185">Reference proteome</keyword>
<evidence type="ECO:0000256" key="1">
    <source>
        <dbReference type="ARBA" id="ARBA00004613"/>
    </source>
</evidence>
<dbReference type="InterPro" id="IPR006311">
    <property type="entry name" value="TAT_signal"/>
</dbReference>